<dbReference type="PANTHER" id="PTHR43280">
    <property type="entry name" value="ARAC-FAMILY TRANSCRIPTIONAL REGULATOR"/>
    <property type="match status" value="1"/>
</dbReference>
<accession>A0A229NUF1</accession>
<organism evidence="5 6">
    <name type="scientific">Paenibacillus herberti</name>
    <dbReference type="NCBI Taxonomy" id="1619309"/>
    <lineage>
        <taxon>Bacteria</taxon>
        <taxon>Bacillati</taxon>
        <taxon>Bacillota</taxon>
        <taxon>Bacilli</taxon>
        <taxon>Bacillales</taxon>
        <taxon>Paenibacillaceae</taxon>
        <taxon>Paenibacillus</taxon>
    </lineage>
</organism>
<dbReference type="SUPFAM" id="SSF46689">
    <property type="entry name" value="Homeodomain-like"/>
    <property type="match status" value="2"/>
</dbReference>
<evidence type="ECO:0000256" key="1">
    <source>
        <dbReference type="ARBA" id="ARBA00023015"/>
    </source>
</evidence>
<sequence length="271" mass="32600">MLEQLQLPPYWAIVKWTGIRGFDKDRIRMSVQQFKDSLYFMYDKKIAFYTQAYTITDQHGLRGTHYLLTRDEDWVSRAWIMDDEVFNTLLDDIVVQKPHRMWLETYFLAMVDKWKITFGVPVLEEHGALRFLVWQDVVDWLTEVRETIKRSWKTSYYSKEIVRDIMKSLDYIQQEFQKELSILDAAKHASMSRSYFSRCFHDITGHTFNEYLRLLRIGHAKQLLKQSSKPIRWVAFQSGYPNEKYFCKVFRKEVGLQPREYRLTSRENAGN</sequence>
<evidence type="ECO:0000259" key="4">
    <source>
        <dbReference type="PROSITE" id="PS01124"/>
    </source>
</evidence>
<keyword evidence="3" id="KW-0804">Transcription</keyword>
<proteinExistence type="predicted"/>
<dbReference type="SMART" id="SM00342">
    <property type="entry name" value="HTH_ARAC"/>
    <property type="match status" value="1"/>
</dbReference>
<dbReference type="InterPro" id="IPR018060">
    <property type="entry name" value="HTH_AraC"/>
</dbReference>
<name>A0A229NUF1_9BACL</name>
<evidence type="ECO:0000313" key="5">
    <source>
        <dbReference type="EMBL" id="OXM13335.1"/>
    </source>
</evidence>
<protein>
    <recommendedName>
        <fullName evidence="4">HTH araC/xylS-type domain-containing protein</fullName>
    </recommendedName>
</protein>
<evidence type="ECO:0000313" key="6">
    <source>
        <dbReference type="Proteomes" id="UP000215145"/>
    </source>
</evidence>
<evidence type="ECO:0000256" key="3">
    <source>
        <dbReference type="ARBA" id="ARBA00023163"/>
    </source>
</evidence>
<comment type="caution">
    <text evidence="5">The sequence shown here is derived from an EMBL/GenBank/DDBJ whole genome shotgun (WGS) entry which is preliminary data.</text>
</comment>
<dbReference type="PROSITE" id="PS01124">
    <property type="entry name" value="HTH_ARAC_FAMILY_2"/>
    <property type="match status" value="1"/>
</dbReference>
<feature type="domain" description="HTH araC/xylS-type" evidence="4">
    <location>
        <begin position="166"/>
        <end position="264"/>
    </location>
</feature>
<dbReference type="InterPro" id="IPR009057">
    <property type="entry name" value="Homeodomain-like_sf"/>
</dbReference>
<dbReference type="Gene3D" id="1.10.10.60">
    <property type="entry name" value="Homeodomain-like"/>
    <property type="match status" value="2"/>
</dbReference>
<dbReference type="PANTHER" id="PTHR43280:SF2">
    <property type="entry name" value="HTH-TYPE TRANSCRIPTIONAL REGULATOR EXSA"/>
    <property type="match status" value="1"/>
</dbReference>
<reference evidence="5 6" key="1">
    <citation type="submission" date="2017-07" db="EMBL/GenBank/DDBJ databases">
        <title>Paenibacillus herberti R33 genome sequencing and assembly.</title>
        <authorList>
            <person name="Su W."/>
        </authorList>
    </citation>
    <scope>NUCLEOTIDE SEQUENCE [LARGE SCALE GENOMIC DNA]</scope>
    <source>
        <strain evidence="5 6">R33</strain>
    </source>
</reference>
<dbReference type="EMBL" id="NMUQ01000003">
    <property type="protein sequence ID" value="OXM13335.1"/>
    <property type="molecule type" value="Genomic_DNA"/>
</dbReference>
<dbReference type="GO" id="GO:0003700">
    <property type="term" value="F:DNA-binding transcription factor activity"/>
    <property type="evidence" value="ECO:0007669"/>
    <property type="project" value="InterPro"/>
</dbReference>
<dbReference type="Proteomes" id="UP000215145">
    <property type="component" value="Unassembled WGS sequence"/>
</dbReference>
<gene>
    <name evidence="5" type="ORF">CGZ75_19905</name>
</gene>
<evidence type="ECO:0000256" key="2">
    <source>
        <dbReference type="ARBA" id="ARBA00023125"/>
    </source>
</evidence>
<keyword evidence="2" id="KW-0238">DNA-binding</keyword>
<dbReference type="GO" id="GO:0043565">
    <property type="term" value="F:sequence-specific DNA binding"/>
    <property type="evidence" value="ECO:0007669"/>
    <property type="project" value="InterPro"/>
</dbReference>
<dbReference type="AlphaFoldDB" id="A0A229NUF1"/>
<keyword evidence="1" id="KW-0805">Transcription regulation</keyword>
<keyword evidence="6" id="KW-1185">Reference proteome</keyword>
<dbReference type="Pfam" id="PF12833">
    <property type="entry name" value="HTH_18"/>
    <property type="match status" value="1"/>
</dbReference>